<feature type="binding site" evidence="6">
    <location>
        <position position="513"/>
    </location>
    <ligand>
        <name>ATP</name>
        <dbReference type="ChEBI" id="CHEBI:30616"/>
    </ligand>
</feature>
<dbReference type="Pfam" id="PF09239">
    <property type="entry name" value="Topo-VIb_trans"/>
    <property type="match status" value="1"/>
</dbReference>
<evidence type="ECO:0000313" key="10">
    <source>
        <dbReference type="Proteomes" id="UP000718571"/>
    </source>
</evidence>
<feature type="domain" description="DNA topoisomerase VI subunit B transducer" evidence="8">
    <location>
        <begin position="392"/>
        <end position="549"/>
    </location>
</feature>
<evidence type="ECO:0000313" key="9">
    <source>
        <dbReference type="EMBL" id="MBE5728547.1"/>
    </source>
</evidence>
<organism evidence="9 10">
    <name type="scientific">Candidatus Acidifodinimicrobium mancum</name>
    <dbReference type="NCBI Taxonomy" id="2898728"/>
    <lineage>
        <taxon>Archaea</taxon>
        <taxon>Candidatus Parvarchaeota</taxon>
        <taxon>Candidatus Acidifodinimicrobiaceae</taxon>
        <taxon>Candidatus Acidifodinimicrobium</taxon>
    </lineage>
</organism>
<feature type="compositionally biased region" description="Polar residues" evidence="7">
    <location>
        <begin position="599"/>
        <end position="608"/>
    </location>
</feature>
<dbReference type="NCBIfam" id="TIGR01052">
    <property type="entry name" value="top6b"/>
    <property type="match status" value="1"/>
</dbReference>
<evidence type="ECO:0000256" key="5">
    <source>
        <dbReference type="ARBA" id="ARBA00023235"/>
    </source>
</evidence>
<comment type="function">
    <text evidence="6">Relaxes both positive and negative superturns and exhibits a strong decatenase activity.</text>
</comment>
<evidence type="ECO:0000256" key="7">
    <source>
        <dbReference type="SAM" id="MobiDB-lite"/>
    </source>
</evidence>
<evidence type="ECO:0000256" key="2">
    <source>
        <dbReference type="ARBA" id="ARBA00022840"/>
    </source>
</evidence>
<feature type="binding site" evidence="6">
    <location>
        <position position="47"/>
    </location>
    <ligand>
        <name>ATP</name>
        <dbReference type="ChEBI" id="CHEBI:30616"/>
    </ligand>
</feature>
<dbReference type="GO" id="GO:0006260">
    <property type="term" value="P:DNA replication"/>
    <property type="evidence" value="ECO:0007669"/>
    <property type="project" value="UniProtKB-UniRule"/>
</dbReference>
<dbReference type="HAMAP" id="MF_00322">
    <property type="entry name" value="Top6B"/>
    <property type="match status" value="1"/>
</dbReference>
<comment type="similarity">
    <text evidence="6">Belongs to the TOP6B family.</text>
</comment>
<dbReference type="Proteomes" id="UP000718571">
    <property type="component" value="Unassembled WGS sequence"/>
</dbReference>
<keyword evidence="1 6" id="KW-0547">Nucleotide-binding</keyword>
<proteinExistence type="inferred from homology"/>
<dbReference type="AlphaFoldDB" id="A0A8T3UYP5"/>
<reference evidence="9 10" key="1">
    <citation type="submission" date="2020-09" db="EMBL/GenBank/DDBJ databases">
        <title>Genomic characterization of a novel Parvarchaeota family in acid mine drainage sediments.</title>
        <authorList>
            <person name="Luo Z.-H."/>
        </authorList>
    </citation>
    <scope>NUCLEOTIDE SEQUENCE [LARGE SCALE GENOMIC DNA]</scope>
    <source>
        <strain evidence="9">MAS1_bins.189</strain>
    </source>
</reference>
<keyword evidence="4 6" id="KW-0238">DNA-binding</keyword>
<protein>
    <recommendedName>
        <fullName evidence="6">Type 2 DNA topoisomerase 6 subunit B</fullName>
        <ecNumber evidence="6">5.6.2.2</ecNumber>
    </recommendedName>
    <alternativeName>
        <fullName evidence="6">Type II DNA topoisomerase VI subunit B</fullName>
        <shortName evidence="6">TopoVI-B</shortName>
    </alternativeName>
</protein>
<keyword evidence="5 6" id="KW-0413">Isomerase</keyword>
<feature type="compositionally biased region" description="Basic and acidic residues" evidence="7">
    <location>
        <begin position="612"/>
        <end position="624"/>
    </location>
</feature>
<dbReference type="Gene3D" id="3.30.565.10">
    <property type="entry name" value="Histidine kinase-like ATPase, C-terminal domain"/>
    <property type="match status" value="1"/>
</dbReference>
<dbReference type="EC" id="5.6.2.2" evidence="6"/>
<feature type="binding site" evidence="6">
    <location>
        <begin position="182"/>
        <end position="183"/>
    </location>
    <ligand>
        <name>ATP</name>
        <dbReference type="ChEBI" id="CHEBI:30616"/>
    </ligand>
</feature>
<evidence type="ECO:0000256" key="3">
    <source>
        <dbReference type="ARBA" id="ARBA00023029"/>
    </source>
</evidence>
<dbReference type="PANTHER" id="PTHR48444">
    <property type="entry name" value="DNA TOPOISOMERASE 6 SUBUNIT B"/>
    <property type="match status" value="1"/>
</dbReference>
<feature type="region of interest" description="Disordered" evidence="7">
    <location>
        <begin position="597"/>
        <end position="624"/>
    </location>
</feature>
<dbReference type="Gene3D" id="3.30.230.10">
    <property type="match status" value="1"/>
</dbReference>
<evidence type="ECO:0000256" key="6">
    <source>
        <dbReference type="HAMAP-Rule" id="MF_00322"/>
    </source>
</evidence>
<evidence type="ECO:0000256" key="4">
    <source>
        <dbReference type="ARBA" id="ARBA00023125"/>
    </source>
</evidence>
<evidence type="ECO:0000256" key="1">
    <source>
        <dbReference type="ARBA" id="ARBA00022741"/>
    </source>
</evidence>
<keyword evidence="3 6" id="KW-0799">Topoisomerase</keyword>
<dbReference type="SUPFAM" id="SSF54211">
    <property type="entry name" value="Ribosomal protein S5 domain 2-like"/>
    <property type="match status" value="1"/>
</dbReference>
<dbReference type="GO" id="GO:0005524">
    <property type="term" value="F:ATP binding"/>
    <property type="evidence" value="ECO:0007669"/>
    <property type="project" value="UniProtKB-UniRule"/>
</dbReference>
<dbReference type="GO" id="GO:0003677">
    <property type="term" value="F:DNA binding"/>
    <property type="evidence" value="ECO:0007669"/>
    <property type="project" value="UniProtKB-UniRule"/>
</dbReference>
<dbReference type="GO" id="GO:0006265">
    <property type="term" value="P:DNA topological change"/>
    <property type="evidence" value="ECO:0007669"/>
    <property type="project" value="UniProtKB-UniRule"/>
</dbReference>
<dbReference type="EMBL" id="JADFAR010000020">
    <property type="protein sequence ID" value="MBE5728547.1"/>
    <property type="molecule type" value="Genomic_DNA"/>
</dbReference>
<dbReference type="PANTHER" id="PTHR48444:SF1">
    <property type="entry name" value="DNA TOPOISOMERASE 6 SUBUNIT B"/>
    <property type="match status" value="1"/>
</dbReference>
<comment type="subunit">
    <text evidence="6">Homodimer. Heterotetramer of two Top6A and two Top6B chains.</text>
</comment>
<gene>
    <name evidence="6" type="primary">top6B</name>
    <name evidence="9" type="ORF">IHE51_01685</name>
</gene>
<feature type="binding site" evidence="6">
    <location>
        <position position="161"/>
    </location>
    <ligand>
        <name>ATP</name>
        <dbReference type="ChEBI" id="CHEBI:30616"/>
    </ligand>
</feature>
<name>A0A8T3UYP5_9ARCH</name>
<dbReference type="SUPFAM" id="SSF46946">
    <property type="entry name" value="S13-like H2TH domain"/>
    <property type="match status" value="1"/>
</dbReference>
<keyword evidence="2 6" id="KW-0067">ATP-binding</keyword>
<comment type="caution">
    <text evidence="9">The sequence shown here is derived from an EMBL/GenBank/DDBJ whole genome shotgun (WGS) entry which is preliminary data.</text>
</comment>
<comment type="catalytic activity">
    <reaction evidence="6">
        <text>ATP-dependent breakage, passage and rejoining of double-stranded DNA.</text>
        <dbReference type="EC" id="5.6.2.2"/>
    </reaction>
</comment>
<dbReference type="InterPro" id="IPR036890">
    <property type="entry name" value="HATPase_C_sf"/>
</dbReference>
<dbReference type="InterPro" id="IPR010979">
    <property type="entry name" value="Ribosomal_uS13-like_H2TH"/>
</dbReference>
<dbReference type="InterPro" id="IPR005734">
    <property type="entry name" value="TopoVI_B"/>
</dbReference>
<accession>A0A8T3UYP5</accession>
<evidence type="ECO:0000259" key="8">
    <source>
        <dbReference type="Pfam" id="PF09239"/>
    </source>
</evidence>
<dbReference type="InterPro" id="IPR020568">
    <property type="entry name" value="Ribosomal_Su5_D2-typ_SF"/>
</dbReference>
<comment type="caution">
    <text evidence="6">Lacks conserved residue(s) required for the propagation of feature annotation.</text>
</comment>
<dbReference type="CDD" id="cd00823">
    <property type="entry name" value="TopoIIB_Trans"/>
    <property type="match status" value="1"/>
</dbReference>
<dbReference type="NCBIfam" id="NF003218">
    <property type="entry name" value="PRK04184.1"/>
    <property type="match status" value="1"/>
</dbReference>
<dbReference type="GO" id="GO:0003918">
    <property type="term" value="F:DNA topoisomerase type II (double strand cut, ATP-hydrolyzing) activity"/>
    <property type="evidence" value="ECO:0007669"/>
    <property type="project" value="UniProtKB-UniRule"/>
</dbReference>
<dbReference type="InterPro" id="IPR014721">
    <property type="entry name" value="Ribsml_uS5_D2-typ_fold_subgr"/>
</dbReference>
<sequence>MEEIAEELAKNQRAISVTEFFERNKHLLGFDNKQKALLVCVKEAVDNSLDACEELGHMQEKQKQPVTLPEITVEVKTTSDNYQLLDEKQNVAQMMVSKSSFTLIFEGKSQEKSMRSGRVSFDFGSVRFDISDSNDKLTALMNGKQLMMRKNAPIFLVRVIDNGPGLLPSKMPDIFGRMLYGSKFQGMKQNRGQQGIGIHSAVLYAQLTTGKPAKVISKIKSAKKAKMMKIEINIAKNEPIVMEEGDADFPYESGTQVELEIEGIYVSGSKGLDEYIRRTALINPHTNIIYINPNGEKTVYKRLVDKLPIEPIPIKPHPHGLELGIFTRILKDSNERTIVSAMSNELSRVSRPVAEQVVKSVGLDPKKKPQDVTREEANSLLKALQSLQLMKPQTDCLSPIGINELEAGLKKQFSPEFVKAIQRKPEVYRGMPFQIEVAVAYGGKITSERATLMRYANKIPLLFDAASCALTKSFTEIDYTRYGIKAENRIPLLPAVFVIEITSVWVPYTNESKNAVASYPAIIKEIKLALQELIRTLSVFLSRKHRSAVFQERINLFEKYGIELAYYLSELIGIDEGKIKKKIEELLEKRKDEIKSDVEQSLDTSEVVSNKVESDISRGKEEEN</sequence>
<dbReference type="Gene3D" id="1.10.8.50">
    <property type="match status" value="1"/>
</dbReference>
<dbReference type="InterPro" id="IPR015320">
    <property type="entry name" value="TopoVI_B_transducer"/>
</dbReference>
<dbReference type="SUPFAM" id="SSF55874">
    <property type="entry name" value="ATPase domain of HSP90 chaperone/DNA topoisomerase II/histidine kinase"/>
    <property type="match status" value="1"/>
</dbReference>